<gene>
    <name evidence="1" type="ORF">DEO72_LG1g2586</name>
</gene>
<proteinExistence type="predicted"/>
<sequence>MCLGRDVSGHSWPRCGWPLALLGTEAYNDAVAFLQFQTTFMPRFSLTRSKREIYASVRQKPVPKEAHMLRLHRPEAKNPLAVTSLASGSGSVFALAAAMEVLVAVADLHSVEDRSNLARVRLQVQTVLLLLRNAGCCCGAGTRGRGGAAERDAVASMEVGRGYGSLQVARWLTTNICRSSSLMARKMVVAAAFRRRCVTEHYGFGSFRTEA</sequence>
<dbReference type="AlphaFoldDB" id="A0A4D6KQL0"/>
<protein>
    <submittedName>
        <fullName evidence="1">Uncharacterized protein</fullName>
    </submittedName>
</protein>
<accession>A0A4D6KQL0</accession>
<name>A0A4D6KQL0_VIGUN</name>
<evidence type="ECO:0000313" key="1">
    <source>
        <dbReference type="EMBL" id="QCD78950.1"/>
    </source>
</evidence>
<reference evidence="1 2" key="1">
    <citation type="submission" date="2019-04" db="EMBL/GenBank/DDBJ databases">
        <title>An improved genome assembly and genetic linkage map for asparagus bean, Vigna unguiculata ssp. sesquipedialis.</title>
        <authorList>
            <person name="Xia Q."/>
            <person name="Zhang R."/>
            <person name="Dong Y."/>
        </authorList>
    </citation>
    <scope>NUCLEOTIDE SEQUENCE [LARGE SCALE GENOMIC DNA]</scope>
    <source>
        <tissue evidence="1">Leaf</tissue>
    </source>
</reference>
<dbReference type="Proteomes" id="UP000501690">
    <property type="component" value="Linkage Group LG1"/>
</dbReference>
<evidence type="ECO:0000313" key="2">
    <source>
        <dbReference type="Proteomes" id="UP000501690"/>
    </source>
</evidence>
<dbReference type="EMBL" id="CP039345">
    <property type="protein sequence ID" value="QCD78950.1"/>
    <property type="molecule type" value="Genomic_DNA"/>
</dbReference>
<organism evidence="1 2">
    <name type="scientific">Vigna unguiculata</name>
    <name type="common">Cowpea</name>
    <dbReference type="NCBI Taxonomy" id="3917"/>
    <lineage>
        <taxon>Eukaryota</taxon>
        <taxon>Viridiplantae</taxon>
        <taxon>Streptophyta</taxon>
        <taxon>Embryophyta</taxon>
        <taxon>Tracheophyta</taxon>
        <taxon>Spermatophyta</taxon>
        <taxon>Magnoliopsida</taxon>
        <taxon>eudicotyledons</taxon>
        <taxon>Gunneridae</taxon>
        <taxon>Pentapetalae</taxon>
        <taxon>rosids</taxon>
        <taxon>fabids</taxon>
        <taxon>Fabales</taxon>
        <taxon>Fabaceae</taxon>
        <taxon>Papilionoideae</taxon>
        <taxon>50 kb inversion clade</taxon>
        <taxon>NPAAA clade</taxon>
        <taxon>indigoferoid/millettioid clade</taxon>
        <taxon>Phaseoleae</taxon>
        <taxon>Vigna</taxon>
    </lineage>
</organism>
<keyword evidence="2" id="KW-1185">Reference proteome</keyword>